<name>A0A438AGI5_9RHOB</name>
<feature type="domain" description="AB hydrolase-1" evidence="2">
    <location>
        <begin position="65"/>
        <end position="295"/>
    </location>
</feature>
<feature type="region of interest" description="Disordered" evidence="1">
    <location>
        <begin position="311"/>
        <end position="347"/>
    </location>
</feature>
<dbReference type="AlphaFoldDB" id="A0A438AGI5"/>
<comment type="caution">
    <text evidence="3">The sequence shown here is derived from an EMBL/GenBank/DDBJ whole genome shotgun (WGS) entry which is preliminary data.</text>
</comment>
<reference evidence="3 4" key="1">
    <citation type="submission" date="2018-11" db="EMBL/GenBank/DDBJ databases">
        <title>Mesobaculum littorinae gen. nov., sp. nov., isolated from Littorina scabra that represents a novel genus of the order Rhodobacteraceae.</title>
        <authorList>
            <person name="Li F."/>
        </authorList>
    </citation>
    <scope>NUCLEOTIDE SEQUENCE [LARGE SCALE GENOMIC DNA]</scope>
    <source>
        <strain evidence="3 4">M0103</strain>
    </source>
</reference>
<dbReference type="PANTHER" id="PTHR43194:SF2">
    <property type="entry name" value="PEROXISOMAL MEMBRANE PROTEIN LPX1"/>
    <property type="match status" value="1"/>
</dbReference>
<dbReference type="Proteomes" id="UP000285908">
    <property type="component" value="Unassembled WGS sequence"/>
</dbReference>
<keyword evidence="4" id="KW-1185">Reference proteome</keyword>
<dbReference type="RefSeq" id="WP_164870883.1">
    <property type="nucleotide sequence ID" value="NZ_RQXX01000003.1"/>
</dbReference>
<dbReference type="InterPro" id="IPR050228">
    <property type="entry name" value="Carboxylesterase_BioH"/>
</dbReference>
<dbReference type="GO" id="GO:0016787">
    <property type="term" value="F:hydrolase activity"/>
    <property type="evidence" value="ECO:0007669"/>
    <property type="project" value="UniProtKB-KW"/>
</dbReference>
<sequence>MIPALALVALLVLFAALPAMLEMLRRPAQPGHVPGQDTEGVAMADLPGQPTRYRLRGPADGPLAVCIHGLTTPMWVFDAIAEDLATDGYRVLTYDLPGRGGSPLATGAQDRAFFQRQLDALLRHVGRDRIDLLVGYSMGGAIATTYAADRPGRVGHLVLLASAGLFHDAGPFGRFAYATPILGPWAMRVLGGHMLRRALRDTARRDPRAAPRVRRQIDQTRARGFLPAVLSSQRHILAEHLRADHRTIAASGLPLLALWGEDDTTIPTSNIGRLAEVNRTAQQEVVTGASHDLPMSAPDRIGAEIRAFLAATSGDTTPTAPDDTAPGSPSGEEQGHWPPPLRRLPSA</sequence>
<dbReference type="Gene3D" id="3.40.50.1820">
    <property type="entry name" value="alpha/beta hydrolase"/>
    <property type="match status" value="1"/>
</dbReference>
<feature type="compositionally biased region" description="Low complexity" evidence="1">
    <location>
        <begin position="311"/>
        <end position="329"/>
    </location>
</feature>
<evidence type="ECO:0000313" key="4">
    <source>
        <dbReference type="Proteomes" id="UP000285908"/>
    </source>
</evidence>
<dbReference type="PRINTS" id="PR00111">
    <property type="entry name" value="ABHYDROLASE"/>
</dbReference>
<dbReference type="SUPFAM" id="SSF53474">
    <property type="entry name" value="alpha/beta-Hydrolases"/>
    <property type="match status" value="1"/>
</dbReference>
<proteinExistence type="predicted"/>
<organism evidence="3 4">
    <name type="scientific">Mesobaculum littorinae</name>
    <dbReference type="NCBI Taxonomy" id="2486419"/>
    <lineage>
        <taxon>Bacteria</taxon>
        <taxon>Pseudomonadati</taxon>
        <taxon>Pseudomonadota</taxon>
        <taxon>Alphaproteobacteria</taxon>
        <taxon>Rhodobacterales</taxon>
        <taxon>Roseobacteraceae</taxon>
        <taxon>Mesobaculum</taxon>
    </lineage>
</organism>
<dbReference type="InterPro" id="IPR000073">
    <property type="entry name" value="AB_hydrolase_1"/>
</dbReference>
<gene>
    <name evidence="3" type="ORF">EKE94_10080</name>
</gene>
<dbReference type="Pfam" id="PF00561">
    <property type="entry name" value="Abhydrolase_1"/>
    <property type="match status" value="1"/>
</dbReference>
<dbReference type="PANTHER" id="PTHR43194">
    <property type="entry name" value="HYDROLASE ALPHA/BETA FOLD FAMILY"/>
    <property type="match status" value="1"/>
</dbReference>
<feature type="compositionally biased region" description="Pro residues" evidence="1">
    <location>
        <begin position="337"/>
        <end position="347"/>
    </location>
</feature>
<keyword evidence="3" id="KW-0378">Hydrolase</keyword>
<dbReference type="EMBL" id="RQXX01000003">
    <property type="protein sequence ID" value="RVV97823.1"/>
    <property type="molecule type" value="Genomic_DNA"/>
</dbReference>
<evidence type="ECO:0000259" key="2">
    <source>
        <dbReference type="Pfam" id="PF00561"/>
    </source>
</evidence>
<protein>
    <submittedName>
        <fullName evidence="3">Alpha/beta fold hydrolase</fullName>
    </submittedName>
</protein>
<evidence type="ECO:0000313" key="3">
    <source>
        <dbReference type="EMBL" id="RVV97823.1"/>
    </source>
</evidence>
<evidence type="ECO:0000256" key="1">
    <source>
        <dbReference type="SAM" id="MobiDB-lite"/>
    </source>
</evidence>
<accession>A0A438AGI5</accession>
<dbReference type="InterPro" id="IPR029058">
    <property type="entry name" value="AB_hydrolase_fold"/>
</dbReference>